<evidence type="ECO:0000313" key="6">
    <source>
        <dbReference type="EMBL" id="TCS37241.1"/>
    </source>
</evidence>
<dbReference type="OrthoDB" id="9777044at2"/>
<dbReference type="PANTHER" id="PTHR30371:SF0">
    <property type="entry name" value="SEC-INDEPENDENT PROTEIN TRANSLOCASE PROTEIN TATC, CHLOROPLASTIC-RELATED"/>
    <property type="match status" value="1"/>
</dbReference>
<keyword evidence="3 5" id="KW-1133">Transmembrane helix</keyword>
<dbReference type="AlphaFoldDB" id="A0A4R3HY73"/>
<feature type="transmembrane region" description="Helical" evidence="5">
    <location>
        <begin position="161"/>
        <end position="186"/>
    </location>
</feature>
<organism evidence="6 7">
    <name type="scientific">Paucimonas lemoignei</name>
    <name type="common">Pseudomonas lemoignei</name>
    <dbReference type="NCBI Taxonomy" id="29443"/>
    <lineage>
        <taxon>Bacteria</taxon>
        <taxon>Pseudomonadati</taxon>
        <taxon>Pseudomonadota</taxon>
        <taxon>Betaproteobacteria</taxon>
        <taxon>Burkholderiales</taxon>
        <taxon>Burkholderiaceae</taxon>
        <taxon>Paucimonas</taxon>
    </lineage>
</organism>
<reference evidence="6 7" key="1">
    <citation type="submission" date="2019-03" db="EMBL/GenBank/DDBJ databases">
        <title>Genomic Encyclopedia of Type Strains, Phase IV (KMG-IV): sequencing the most valuable type-strain genomes for metagenomic binning, comparative biology and taxonomic classification.</title>
        <authorList>
            <person name="Goeker M."/>
        </authorList>
    </citation>
    <scope>NUCLEOTIDE SEQUENCE [LARGE SCALE GENOMIC DNA]</scope>
    <source>
        <strain evidence="6 7">DSM 7445</strain>
    </source>
</reference>
<evidence type="ECO:0000256" key="2">
    <source>
        <dbReference type="ARBA" id="ARBA00022692"/>
    </source>
</evidence>
<feature type="transmembrane region" description="Helical" evidence="5">
    <location>
        <begin position="198"/>
        <end position="217"/>
    </location>
</feature>
<feature type="transmembrane region" description="Helical" evidence="5">
    <location>
        <begin position="223"/>
        <end position="244"/>
    </location>
</feature>
<keyword evidence="5" id="KW-1003">Cell membrane</keyword>
<gene>
    <name evidence="5" type="primary">tatC</name>
    <name evidence="6" type="ORF">EDC30_10440</name>
</gene>
<proteinExistence type="inferred from homology"/>
<keyword evidence="7" id="KW-1185">Reference proteome</keyword>
<keyword evidence="4 5" id="KW-0472">Membrane</keyword>
<dbReference type="GO" id="GO:0009977">
    <property type="term" value="F:proton motive force dependent protein transmembrane transporter activity"/>
    <property type="evidence" value="ECO:0007669"/>
    <property type="project" value="TreeGrafter"/>
</dbReference>
<keyword evidence="2 5" id="KW-0812">Transmembrane</keyword>
<keyword evidence="5" id="KW-0811">Translocation</keyword>
<comment type="subunit">
    <text evidence="5">The Tat system comprises two distinct complexes: a TatABC complex, containing multiple copies of TatA, TatB and TatC subunits, and a separate TatA complex, containing only TatA subunits. Substrates initially bind to the TatABC complex, which probably triggers association of the separate TatA complex to form the active translocon.</text>
</comment>
<accession>A0A4R3HY73</accession>
<comment type="subcellular location">
    <subcellularLocation>
        <location evidence="5">Cell membrane</location>
        <topology evidence="5">Multi-pass membrane protein</topology>
    </subcellularLocation>
    <subcellularLocation>
        <location evidence="1">Membrane</location>
        <topology evidence="1">Multi-pass membrane protein</topology>
    </subcellularLocation>
</comment>
<comment type="function">
    <text evidence="5">Part of the twin-arginine translocation (Tat) system that transports large folded proteins containing a characteristic twin-arginine motif in their signal peptide across membranes. Together with TatB, TatC is part of a receptor directly interacting with Tat signal peptides.</text>
</comment>
<keyword evidence="5" id="KW-0653">Protein transport</keyword>
<evidence type="ECO:0000256" key="5">
    <source>
        <dbReference type="HAMAP-Rule" id="MF_00902"/>
    </source>
</evidence>
<dbReference type="Proteomes" id="UP000295382">
    <property type="component" value="Unassembled WGS sequence"/>
</dbReference>
<evidence type="ECO:0000256" key="3">
    <source>
        <dbReference type="ARBA" id="ARBA00022989"/>
    </source>
</evidence>
<feature type="transmembrane region" description="Helical" evidence="5">
    <location>
        <begin position="30"/>
        <end position="52"/>
    </location>
</feature>
<protein>
    <recommendedName>
        <fullName evidence="5">Sec-independent protein translocase protein TatC</fullName>
    </recommendedName>
</protein>
<dbReference type="EMBL" id="SLZQ01000004">
    <property type="protein sequence ID" value="TCS37241.1"/>
    <property type="molecule type" value="Genomic_DNA"/>
</dbReference>
<dbReference type="InterPro" id="IPR002033">
    <property type="entry name" value="TatC"/>
</dbReference>
<dbReference type="GO" id="GO:0033281">
    <property type="term" value="C:TAT protein transport complex"/>
    <property type="evidence" value="ECO:0007669"/>
    <property type="project" value="UniProtKB-UniRule"/>
</dbReference>
<dbReference type="PANTHER" id="PTHR30371">
    <property type="entry name" value="SEC-INDEPENDENT PROTEIN TRANSLOCASE PROTEIN TATC"/>
    <property type="match status" value="1"/>
</dbReference>
<feature type="transmembrane region" description="Helical" evidence="5">
    <location>
        <begin position="81"/>
        <end position="102"/>
    </location>
</feature>
<sequence>MTEDQDFADVKDSFISHLIELRNRIMKASAGVLIVFGILMLTPGPGAIYDFLAHPMIAALPPGSKLIATGVITPFLVPMKITLLAAFIVALPWVLYQAWAFIAPGLYAHEKRLVAPLVISTSVLFLIGVAFCYFLVFGQVFKFIYNFAPQSISFAPDIENYLDFVMTMCLAFGITFEVPIVVIVLVRMGIVSVEKLKAIRPYVIVAAFVLAAIVTPPDIMSQLFLAVPLCLLYEVGLMVAPIFVRATQAPEESENPEGTV</sequence>
<dbReference type="PRINTS" id="PR01840">
    <property type="entry name" value="TATCFAMILY"/>
</dbReference>
<dbReference type="RefSeq" id="WP_132258197.1">
    <property type="nucleotide sequence ID" value="NZ_SLZQ01000004.1"/>
</dbReference>
<feature type="transmembrane region" description="Helical" evidence="5">
    <location>
        <begin position="114"/>
        <end position="141"/>
    </location>
</feature>
<comment type="similarity">
    <text evidence="5">Belongs to the TatC family.</text>
</comment>
<evidence type="ECO:0000256" key="1">
    <source>
        <dbReference type="ARBA" id="ARBA00004141"/>
    </source>
</evidence>
<evidence type="ECO:0000313" key="7">
    <source>
        <dbReference type="Proteomes" id="UP000295382"/>
    </source>
</evidence>
<dbReference type="NCBIfam" id="TIGR00945">
    <property type="entry name" value="tatC"/>
    <property type="match status" value="1"/>
</dbReference>
<keyword evidence="5" id="KW-0813">Transport</keyword>
<comment type="caution">
    <text evidence="6">The sequence shown here is derived from an EMBL/GenBank/DDBJ whole genome shotgun (WGS) entry which is preliminary data.</text>
</comment>
<name>A0A4R3HY73_PAULE</name>
<dbReference type="GO" id="GO:0043953">
    <property type="term" value="P:protein transport by the Tat complex"/>
    <property type="evidence" value="ECO:0007669"/>
    <property type="project" value="UniProtKB-UniRule"/>
</dbReference>
<dbReference type="Pfam" id="PF00902">
    <property type="entry name" value="TatC"/>
    <property type="match status" value="1"/>
</dbReference>
<dbReference type="GO" id="GO:0065002">
    <property type="term" value="P:intracellular protein transmembrane transport"/>
    <property type="evidence" value="ECO:0007669"/>
    <property type="project" value="TreeGrafter"/>
</dbReference>
<dbReference type="HAMAP" id="MF_00902">
    <property type="entry name" value="TatC"/>
    <property type="match status" value="1"/>
</dbReference>
<evidence type="ECO:0000256" key="4">
    <source>
        <dbReference type="ARBA" id="ARBA00023136"/>
    </source>
</evidence>